<dbReference type="EMBL" id="CAOQHR010000003">
    <property type="protein sequence ID" value="CAI6331688.1"/>
    <property type="molecule type" value="Genomic_DNA"/>
</dbReference>
<protein>
    <recommendedName>
        <fullName evidence="1">H-type lectin domain-containing protein</fullName>
    </recommendedName>
</protein>
<sequence>MALQLVPYNNSMRLGQGFNSFTQQICVDNSVIGISDREDSQPITPEDYIPIAGPDVPASVVSPPNKKPIQEIIDAGDGTTIVRYPSQIVTYSSKYVSKLSDVSNDLNISGSLSIKYGEISGGGSGSYVNTETFQSSDINFLVTVKVINQTINVKDQLQFWPLQGKSAGSYDSKSFTDIYGDSFISGFQEGGQFSAIVSIKALDQSNLTDIKANAHLALQVGVGSVEATADVNLNKKNLNKSSEVNITVNWSGGGQLKESDKPWTIDTLQEVAAKFPDLVANVPQRTHAILTKYTALRGYLQWRASNPLQPLDYEVASLYTSELLDVYMGYKSIWKEIHEMLQDLDGDDDYLHALMKAPELKNPIRMPQTWDAANNKWVDGPVLDRYEPTFEGLDLALRNCRKSMVRIVAENDAISNNPAFAVDVNRPIAYLRPQIFRLLLPVHAPAAPLNVNLVSGNIPFGEGGGEGALGGYANQTVPPDVVLGFTKVDLARVDVLSGSTRQIARLFITQKLANTHKYIATSTAADKSASTRNFGFGTTSLMAPINDEGVQGGAWSMPTRPPGTGAEPSYFVMRQRINFRDSYDNQPPSVVVFLTGFDIGSNGFVNAVVSAEAVDKAGFTVVVTALDSVRTIDVSWFACPADAPNIICGTSDAPWEKSPIIGLAGLKAQESYSGHVGFKNRAFKSPPRIFLALRGFVVGNTTENIRLQVDSADVTKKGFNWKVGCWADTKLLGGVASWIAWV</sequence>
<evidence type="ECO:0000313" key="2">
    <source>
        <dbReference type="EMBL" id="CAI6331688.1"/>
    </source>
</evidence>
<dbReference type="GO" id="GO:0007155">
    <property type="term" value="P:cell adhesion"/>
    <property type="evidence" value="ECO:0007669"/>
    <property type="project" value="InterPro"/>
</dbReference>
<keyword evidence="3" id="KW-1185">Reference proteome</keyword>
<accession>A0A9W4XH32</accession>
<dbReference type="SUPFAM" id="SSF141086">
    <property type="entry name" value="Agglutinin HPA-like"/>
    <property type="match status" value="2"/>
</dbReference>
<feature type="domain" description="H-type lectin" evidence="1">
    <location>
        <begin position="575"/>
        <end position="638"/>
    </location>
</feature>
<comment type="caution">
    <text evidence="2">The sequence shown here is derived from an EMBL/GenBank/DDBJ whole genome shotgun (WGS) entry which is preliminary data.</text>
</comment>
<name>A0A9W4XH32_9PLEO</name>
<dbReference type="InterPro" id="IPR037221">
    <property type="entry name" value="H-type_lectin_dom_sf"/>
</dbReference>
<gene>
    <name evidence="2" type="ORF">PDIGIT_LOCUS4714</name>
</gene>
<proteinExistence type="predicted"/>
<dbReference type="Gene3D" id="2.60.40.2080">
    <property type="match status" value="2"/>
</dbReference>
<dbReference type="GO" id="GO:0030246">
    <property type="term" value="F:carbohydrate binding"/>
    <property type="evidence" value="ECO:0007669"/>
    <property type="project" value="InterPro"/>
</dbReference>
<reference evidence="2" key="1">
    <citation type="submission" date="2023-01" db="EMBL/GenBank/DDBJ databases">
        <authorList>
            <person name="Van Ghelder C."/>
            <person name="Rancurel C."/>
        </authorList>
    </citation>
    <scope>NUCLEOTIDE SEQUENCE</scope>
    <source>
        <strain evidence="2">CNCM I-4278</strain>
    </source>
</reference>
<evidence type="ECO:0000313" key="3">
    <source>
        <dbReference type="Proteomes" id="UP001152607"/>
    </source>
</evidence>
<dbReference type="InterPro" id="IPR019019">
    <property type="entry name" value="H-type_lectin_domain"/>
</dbReference>
<organism evidence="2 3">
    <name type="scientific">Periconia digitata</name>
    <dbReference type="NCBI Taxonomy" id="1303443"/>
    <lineage>
        <taxon>Eukaryota</taxon>
        <taxon>Fungi</taxon>
        <taxon>Dikarya</taxon>
        <taxon>Ascomycota</taxon>
        <taxon>Pezizomycotina</taxon>
        <taxon>Dothideomycetes</taxon>
        <taxon>Pleosporomycetidae</taxon>
        <taxon>Pleosporales</taxon>
        <taxon>Massarineae</taxon>
        <taxon>Periconiaceae</taxon>
        <taxon>Periconia</taxon>
    </lineage>
</organism>
<dbReference type="Pfam" id="PF09458">
    <property type="entry name" value="H_lectin"/>
    <property type="match status" value="2"/>
</dbReference>
<evidence type="ECO:0000259" key="1">
    <source>
        <dbReference type="Pfam" id="PF09458"/>
    </source>
</evidence>
<feature type="domain" description="H-type lectin" evidence="1">
    <location>
        <begin position="675"/>
        <end position="741"/>
    </location>
</feature>
<dbReference type="AlphaFoldDB" id="A0A9W4XH32"/>
<dbReference type="Proteomes" id="UP001152607">
    <property type="component" value="Unassembled WGS sequence"/>
</dbReference>
<dbReference type="OrthoDB" id="3231004at2759"/>